<dbReference type="InterPro" id="IPR001347">
    <property type="entry name" value="SIS_dom"/>
</dbReference>
<comment type="caution">
    <text evidence="5">The sequence shown here is derived from an EMBL/GenBank/DDBJ whole genome shotgun (WGS) entry which is preliminary data.</text>
</comment>
<dbReference type="GO" id="GO:0097367">
    <property type="term" value="F:carbohydrate derivative binding"/>
    <property type="evidence" value="ECO:0007669"/>
    <property type="project" value="InterPro"/>
</dbReference>
<protein>
    <recommendedName>
        <fullName evidence="4">HTH rpiR-type domain-containing protein</fullName>
    </recommendedName>
</protein>
<evidence type="ECO:0000313" key="5">
    <source>
        <dbReference type="EMBL" id="KIL51121.1"/>
    </source>
</evidence>
<dbReference type="PANTHER" id="PTHR30514">
    <property type="entry name" value="GLUCOKINASE"/>
    <property type="match status" value="1"/>
</dbReference>
<dbReference type="EMBL" id="JXRR01000008">
    <property type="protein sequence ID" value="KIL51121.1"/>
    <property type="molecule type" value="Genomic_DNA"/>
</dbReference>
<dbReference type="InterPro" id="IPR047640">
    <property type="entry name" value="RpiR-like"/>
</dbReference>
<dbReference type="GO" id="GO:1901135">
    <property type="term" value="P:carbohydrate derivative metabolic process"/>
    <property type="evidence" value="ECO:0007669"/>
    <property type="project" value="InterPro"/>
</dbReference>
<sequence length="278" mass="31507">MQNSISQTHGQLTSKQLRVTQILEKRGTSVAYMTEQELADEANVSIATVSRCWGLLGYVNFKDYKKSMKKKLEVTPENKFKNAVDEVQQQDLITNMVQKQMNHLAETNQHVSREDFNQAVLLISRAKPLFIYAPGPSESLGCLAHFRLSRLGVPVVVMPKSGHELFESMIHLSSQSVLLIFQFVQTLPETDVLLDYAKEVGCPVVLVTDQLYSDLNRLAVSKLFARRGEIWEFHSMVPPMMIIESLIVGIAMFLGEPAIEKLETLSQVRKRYKPKIPK</sequence>
<dbReference type="SUPFAM" id="SSF46689">
    <property type="entry name" value="Homeodomain-like"/>
    <property type="match status" value="1"/>
</dbReference>
<dbReference type="PATRIC" id="fig|220754.4.peg.1022"/>
<evidence type="ECO:0000256" key="3">
    <source>
        <dbReference type="ARBA" id="ARBA00023163"/>
    </source>
</evidence>
<dbReference type="Gene3D" id="1.10.10.10">
    <property type="entry name" value="Winged helix-like DNA-binding domain superfamily/Winged helix DNA-binding domain"/>
    <property type="match status" value="1"/>
</dbReference>
<dbReference type="GO" id="GO:0003700">
    <property type="term" value="F:DNA-binding transcription factor activity"/>
    <property type="evidence" value="ECO:0007669"/>
    <property type="project" value="InterPro"/>
</dbReference>
<dbReference type="AlphaFoldDB" id="A0A0C2W3C0"/>
<dbReference type="InterPro" id="IPR046348">
    <property type="entry name" value="SIS_dom_sf"/>
</dbReference>
<name>A0A0C2W3C0_9BACL</name>
<dbReference type="CDD" id="cd05013">
    <property type="entry name" value="SIS_RpiR"/>
    <property type="match status" value="1"/>
</dbReference>
<dbReference type="InterPro" id="IPR036388">
    <property type="entry name" value="WH-like_DNA-bd_sf"/>
</dbReference>
<gene>
    <name evidence="5" type="ORF">KR50_10020</name>
</gene>
<dbReference type="Pfam" id="PF01380">
    <property type="entry name" value="SIS"/>
    <property type="match status" value="1"/>
</dbReference>
<keyword evidence="2" id="KW-0238">DNA-binding</keyword>
<dbReference type="Proteomes" id="UP000031972">
    <property type="component" value="Unassembled WGS sequence"/>
</dbReference>
<dbReference type="Gene3D" id="3.40.50.10490">
    <property type="entry name" value="Glucose-6-phosphate isomerase like protein, domain 1"/>
    <property type="match status" value="1"/>
</dbReference>
<reference evidence="5 6" key="1">
    <citation type="submission" date="2015-01" db="EMBL/GenBank/DDBJ databases">
        <title>Jeotgalibacillus campisalis genome sequencing.</title>
        <authorList>
            <person name="Goh K.M."/>
            <person name="Chan K.-G."/>
            <person name="Yaakop A.S."/>
            <person name="Ee R."/>
            <person name="Gan H.M."/>
            <person name="Chan C.S."/>
        </authorList>
    </citation>
    <scope>NUCLEOTIDE SEQUENCE [LARGE SCALE GENOMIC DNA]</scope>
    <source>
        <strain evidence="5 6">SF-57</strain>
    </source>
</reference>
<dbReference type="RefSeq" id="WP_041055512.1">
    <property type="nucleotide sequence ID" value="NZ_JXRR01000008.1"/>
</dbReference>
<dbReference type="InterPro" id="IPR009057">
    <property type="entry name" value="Homeodomain-like_sf"/>
</dbReference>
<proteinExistence type="predicted"/>
<evidence type="ECO:0000256" key="1">
    <source>
        <dbReference type="ARBA" id="ARBA00023015"/>
    </source>
</evidence>
<organism evidence="5 6">
    <name type="scientific">Jeotgalibacillus campisalis</name>
    <dbReference type="NCBI Taxonomy" id="220754"/>
    <lineage>
        <taxon>Bacteria</taxon>
        <taxon>Bacillati</taxon>
        <taxon>Bacillota</taxon>
        <taxon>Bacilli</taxon>
        <taxon>Bacillales</taxon>
        <taxon>Caryophanaceae</taxon>
        <taxon>Jeotgalibacillus</taxon>
    </lineage>
</organism>
<accession>A0A0C2W3C0</accession>
<dbReference type="InterPro" id="IPR035472">
    <property type="entry name" value="RpiR-like_SIS"/>
</dbReference>
<keyword evidence="1" id="KW-0805">Transcription regulation</keyword>
<feature type="domain" description="HTH rpiR-type" evidence="4">
    <location>
        <begin position="1"/>
        <end position="75"/>
    </location>
</feature>
<keyword evidence="6" id="KW-1185">Reference proteome</keyword>
<dbReference type="GO" id="GO:0003677">
    <property type="term" value="F:DNA binding"/>
    <property type="evidence" value="ECO:0007669"/>
    <property type="project" value="UniProtKB-KW"/>
</dbReference>
<evidence type="ECO:0000256" key="2">
    <source>
        <dbReference type="ARBA" id="ARBA00023125"/>
    </source>
</evidence>
<dbReference type="OrthoDB" id="370421at2"/>
<evidence type="ECO:0000259" key="4">
    <source>
        <dbReference type="PROSITE" id="PS51071"/>
    </source>
</evidence>
<dbReference type="PROSITE" id="PS51071">
    <property type="entry name" value="HTH_RPIR"/>
    <property type="match status" value="1"/>
</dbReference>
<dbReference type="SUPFAM" id="SSF53697">
    <property type="entry name" value="SIS domain"/>
    <property type="match status" value="1"/>
</dbReference>
<dbReference type="InterPro" id="IPR000281">
    <property type="entry name" value="HTH_RpiR"/>
</dbReference>
<keyword evidence="3" id="KW-0804">Transcription</keyword>
<evidence type="ECO:0000313" key="6">
    <source>
        <dbReference type="Proteomes" id="UP000031972"/>
    </source>
</evidence>